<dbReference type="NCBIfam" id="NF005559">
    <property type="entry name" value="PRK07231.1"/>
    <property type="match status" value="1"/>
</dbReference>
<dbReference type="EMBL" id="JAKLTR010000004">
    <property type="protein sequence ID" value="MCG2614296.1"/>
    <property type="molecule type" value="Genomic_DNA"/>
</dbReference>
<evidence type="ECO:0000313" key="5">
    <source>
        <dbReference type="Proteomes" id="UP001165367"/>
    </source>
</evidence>
<feature type="domain" description="Ketoreductase" evidence="3">
    <location>
        <begin position="4"/>
        <end position="180"/>
    </location>
</feature>
<protein>
    <submittedName>
        <fullName evidence="4">SDR family oxidoreductase</fullName>
    </submittedName>
</protein>
<dbReference type="InterPro" id="IPR002347">
    <property type="entry name" value="SDR_fam"/>
</dbReference>
<dbReference type="PRINTS" id="PR00081">
    <property type="entry name" value="GDHRDH"/>
</dbReference>
<dbReference type="InterPro" id="IPR020904">
    <property type="entry name" value="Sc_DH/Rdtase_CS"/>
</dbReference>
<evidence type="ECO:0000313" key="4">
    <source>
        <dbReference type="EMBL" id="MCG2614296.1"/>
    </source>
</evidence>
<comment type="caution">
    <text evidence="4">The sequence shown here is derived from an EMBL/GenBank/DDBJ whole genome shotgun (WGS) entry which is preliminary data.</text>
</comment>
<dbReference type="PRINTS" id="PR00080">
    <property type="entry name" value="SDRFAMILY"/>
</dbReference>
<dbReference type="NCBIfam" id="NF009466">
    <property type="entry name" value="PRK12826.1-2"/>
    <property type="match status" value="1"/>
</dbReference>
<dbReference type="PANTHER" id="PTHR43639:SF1">
    <property type="entry name" value="SHORT-CHAIN DEHYDROGENASE_REDUCTASE FAMILY PROTEIN"/>
    <property type="match status" value="1"/>
</dbReference>
<dbReference type="Proteomes" id="UP001165367">
    <property type="component" value="Unassembled WGS sequence"/>
</dbReference>
<proteinExistence type="inferred from homology"/>
<name>A0ABS9KPR3_9BACT</name>
<reference evidence="4" key="1">
    <citation type="submission" date="2022-01" db="EMBL/GenBank/DDBJ databases">
        <authorList>
            <person name="Jo J.-H."/>
            <person name="Im W.-T."/>
        </authorList>
    </citation>
    <scope>NUCLEOTIDE SEQUENCE</scope>
    <source>
        <strain evidence="4">NA20</strain>
    </source>
</reference>
<gene>
    <name evidence="4" type="ORF">LZZ85_08380</name>
</gene>
<organism evidence="4 5">
    <name type="scientific">Terrimonas ginsenosidimutans</name>
    <dbReference type="NCBI Taxonomy" id="2908004"/>
    <lineage>
        <taxon>Bacteria</taxon>
        <taxon>Pseudomonadati</taxon>
        <taxon>Bacteroidota</taxon>
        <taxon>Chitinophagia</taxon>
        <taxon>Chitinophagales</taxon>
        <taxon>Chitinophagaceae</taxon>
        <taxon>Terrimonas</taxon>
    </lineage>
</organism>
<keyword evidence="5" id="KW-1185">Reference proteome</keyword>
<dbReference type="RefSeq" id="WP_237870585.1">
    <property type="nucleotide sequence ID" value="NZ_JAKLTR010000004.1"/>
</dbReference>
<sequence length="246" mass="26421">MKRKVAIVTGGGSGLGFAIAEKFVQQGIDTIIAGRNEQKLNEAKNKLGELCHTQPCDVTDLKSLPQFIQQIVDKFGQIDILVNNAGINMKKEFTDVTDEDFQQVIMTNVSSVFTLSREVVKQMLKQENGCIINISSMAAQYGIPKVIAYSASKTAIDGMTRAMAVELSPKGIRVNAIAPGFIYSDMTAKALDSDPERKAKVFGRTPMGIMGQAADIGEAAYFLASDSAKYITGVILPVDGGNSVGF</sequence>
<comment type="similarity">
    <text evidence="1">Belongs to the short-chain dehydrogenases/reductases (SDR) family.</text>
</comment>
<dbReference type="Pfam" id="PF13561">
    <property type="entry name" value="adh_short_C2"/>
    <property type="match status" value="1"/>
</dbReference>
<dbReference type="PROSITE" id="PS00061">
    <property type="entry name" value="ADH_SHORT"/>
    <property type="match status" value="1"/>
</dbReference>
<evidence type="ECO:0000256" key="1">
    <source>
        <dbReference type="ARBA" id="ARBA00006484"/>
    </source>
</evidence>
<evidence type="ECO:0000256" key="2">
    <source>
        <dbReference type="ARBA" id="ARBA00023002"/>
    </source>
</evidence>
<dbReference type="SUPFAM" id="SSF51735">
    <property type="entry name" value="NAD(P)-binding Rossmann-fold domains"/>
    <property type="match status" value="1"/>
</dbReference>
<dbReference type="InterPro" id="IPR057326">
    <property type="entry name" value="KR_dom"/>
</dbReference>
<dbReference type="SMART" id="SM00822">
    <property type="entry name" value="PKS_KR"/>
    <property type="match status" value="1"/>
</dbReference>
<dbReference type="PANTHER" id="PTHR43639">
    <property type="entry name" value="OXIDOREDUCTASE, SHORT-CHAIN DEHYDROGENASE/REDUCTASE FAMILY (AFU_ORTHOLOGUE AFUA_5G02870)"/>
    <property type="match status" value="1"/>
</dbReference>
<accession>A0ABS9KPR3</accession>
<dbReference type="InterPro" id="IPR036291">
    <property type="entry name" value="NAD(P)-bd_dom_sf"/>
</dbReference>
<evidence type="ECO:0000259" key="3">
    <source>
        <dbReference type="SMART" id="SM00822"/>
    </source>
</evidence>
<dbReference type="CDD" id="cd05233">
    <property type="entry name" value="SDR_c"/>
    <property type="match status" value="1"/>
</dbReference>
<keyword evidence="2" id="KW-0560">Oxidoreductase</keyword>
<dbReference type="Gene3D" id="3.40.50.720">
    <property type="entry name" value="NAD(P)-binding Rossmann-like Domain"/>
    <property type="match status" value="1"/>
</dbReference>